<dbReference type="AlphaFoldDB" id="A0A0G0A0N1"/>
<evidence type="ECO:0000313" key="2">
    <source>
        <dbReference type="EMBL" id="KKO98913.1"/>
    </source>
</evidence>
<reference evidence="3" key="1">
    <citation type="journal article" date="2015" name="Genome Announc.">
        <title>Draft whole-genome sequence of the biocontrol agent Trichoderma harzianum T6776.</title>
        <authorList>
            <person name="Baroncelli R."/>
            <person name="Piaggeschi G."/>
            <person name="Fiorini L."/>
            <person name="Bertolini E."/>
            <person name="Zapparata A."/>
            <person name="Pe M.E."/>
            <person name="Sarrocco S."/>
            <person name="Vannacci G."/>
        </authorList>
    </citation>
    <scope>NUCLEOTIDE SEQUENCE [LARGE SCALE GENOMIC DNA]</scope>
    <source>
        <strain evidence="3">T6776</strain>
    </source>
</reference>
<dbReference type="InterPro" id="IPR005198">
    <property type="entry name" value="Glyco_hydro_76"/>
</dbReference>
<sequence>MARNTLLALTAFVAAGAYADNASYDVNAGCSNDQLLRWYDEDIGLFLYPNGAYYFWQAGVMITAVASLAALDSGVKSRTAAMWQNTYLKGGQPSHGVIQLDSTGRKIVVPKGSASSIPSKFRKREQGFLASHYDDEGWWGLAWQDVYDLTGVQDYLTESIAIWQDMNAGWGNLNCGGLPWFKGEAKTDNPLAIPNELYLAISASLANRVPSSQKQTYLSAAQTAWAWFQKVGFINSQGLVNDAVNGNTCVNDNNQPTWTYNQGVIIGGLADLYIATGDSSYLTSASQIANATMSHLVDNNGILADSCDLSHSCSGDNLQFKGVFARNLQKLHHSQPFPAYKAFLEKNAQSIWQNDLAVEAGDCFNGADWGGPYVLGSATASSQSSALQCLVAALYVSQN</sequence>
<dbReference type="EMBL" id="JOKZ01000372">
    <property type="protein sequence ID" value="KKO98913.1"/>
    <property type="molecule type" value="Genomic_DNA"/>
</dbReference>
<evidence type="ECO:0000256" key="1">
    <source>
        <dbReference type="SAM" id="SignalP"/>
    </source>
</evidence>
<proteinExistence type="predicted"/>
<feature type="chain" id="PRO_5002531068" description="Glycosyl hydrolase" evidence="1">
    <location>
        <begin position="20"/>
        <end position="399"/>
    </location>
</feature>
<organism evidence="2 3">
    <name type="scientific">Trichoderma harzianum</name>
    <name type="common">Hypocrea lixii</name>
    <dbReference type="NCBI Taxonomy" id="5544"/>
    <lineage>
        <taxon>Eukaryota</taxon>
        <taxon>Fungi</taxon>
        <taxon>Dikarya</taxon>
        <taxon>Ascomycota</taxon>
        <taxon>Pezizomycotina</taxon>
        <taxon>Sordariomycetes</taxon>
        <taxon>Hypocreomycetidae</taxon>
        <taxon>Hypocreales</taxon>
        <taxon>Hypocreaceae</taxon>
        <taxon>Trichoderma</taxon>
    </lineage>
</organism>
<name>A0A0G0A0N1_TRIHA</name>
<dbReference type="Gene3D" id="1.50.10.20">
    <property type="match status" value="1"/>
</dbReference>
<dbReference type="InterPro" id="IPR008928">
    <property type="entry name" value="6-hairpin_glycosidase_sf"/>
</dbReference>
<protein>
    <recommendedName>
        <fullName evidence="4">Glycosyl hydrolase</fullName>
    </recommendedName>
</protein>
<comment type="caution">
    <text evidence="2">The sequence shown here is derived from an EMBL/GenBank/DDBJ whole genome shotgun (WGS) entry which is preliminary data.</text>
</comment>
<dbReference type="PANTHER" id="PTHR47791:SF1">
    <property type="entry name" value="ENDO MANNANASE, GH76 FAMILY (EUROFUNG)"/>
    <property type="match status" value="1"/>
</dbReference>
<dbReference type="SUPFAM" id="SSF48208">
    <property type="entry name" value="Six-hairpin glycosidases"/>
    <property type="match status" value="1"/>
</dbReference>
<dbReference type="OrthoDB" id="9984024at2759"/>
<evidence type="ECO:0000313" key="3">
    <source>
        <dbReference type="Proteomes" id="UP000034112"/>
    </source>
</evidence>
<accession>A0A0G0A0N1</accession>
<evidence type="ECO:0008006" key="4">
    <source>
        <dbReference type="Google" id="ProtNLM"/>
    </source>
</evidence>
<keyword evidence="1" id="KW-0732">Signal</keyword>
<dbReference type="OMA" id="WANGWIT"/>
<dbReference type="PANTHER" id="PTHR47791">
    <property type="entry name" value="MEIOTICALLY UP-REGULATED GENE 191 PROTEIN"/>
    <property type="match status" value="1"/>
</dbReference>
<feature type="signal peptide" evidence="1">
    <location>
        <begin position="1"/>
        <end position="19"/>
    </location>
</feature>
<dbReference type="Proteomes" id="UP000034112">
    <property type="component" value="Unassembled WGS sequence"/>
</dbReference>
<dbReference type="InterPro" id="IPR053169">
    <property type="entry name" value="MUG_Protein"/>
</dbReference>
<dbReference type="GO" id="GO:0005975">
    <property type="term" value="P:carbohydrate metabolic process"/>
    <property type="evidence" value="ECO:0007669"/>
    <property type="project" value="InterPro"/>
</dbReference>
<gene>
    <name evidence="2" type="ORF">THAR02_08979</name>
</gene>
<dbReference type="Pfam" id="PF03663">
    <property type="entry name" value="Glyco_hydro_76"/>
    <property type="match status" value="1"/>
</dbReference>